<keyword evidence="2" id="KW-1133">Transmembrane helix</keyword>
<evidence type="ECO:0000313" key="3">
    <source>
        <dbReference type="EMBL" id="MFF4773578.1"/>
    </source>
</evidence>
<evidence type="ECO:0000256" key="2">
    <source>
        <dbReference type="SAM" id="Phobius"/>
    </source>
</evidence>
<accession>A0ABW6V3G1</accession>
<comment type="caution">
    <text evidence="3">The sequence shown here is derived from an EMBL/GenBank/DDBJ whole genome shotgun (WGS) entry which is preliminary data.</text>
</comment>
<organism evidence="3 4">
    <name type="scientific">Microtetraspora fusca</name>
    <dbReference type="NCBI Taxonomy" id="1997"/>
    <lineage>
        <taxon>Bacteria</taxon>
        <taxon>Bacillati</taxon>
        <taxon>Actinomycetota</taxon>
        <taxon>Actinomycetes</taxon>
        <taxon>Streptosporangiales</taxon>
        <taxon>Streptosporangiaceae</taxon>
        <taxon>Microtetraspora</taxon>
    </lineage>
</organism>
<feature type="transmembrane region" description="Helical" evidence="2">
    <location>
        <begin position="61"/>
        <end position="83"/>
    </location>
</feature>
<feature type="transmembrane region" description="Helical" evidence="2">
    <location>
        <begin position="199"/>
        <end position="222"/>
    </location>
</feature>
<evidence type="ECO:0000313" key="4">
    <source>
        <dbReference type="Proteomes" id="UP001602119"/>
    </source>
</evidence>
<keyword evidence="2" id="KW-0472">Membrane</keyword>
<name>A0ABW6V3G1_MICFU</name>
<reference evidence="3 4" key="1">
    <citation type="submission" date="2024-10" db="EMBL/GenBank/DDBJ databases">
        <title>The Natural Products Discovery Center: Release of the First 8490 Sequenced Strains for Exploring Actinobacteria Biosynthetic Diversity.</title>
        <authorList>
            <person name="Kalkreuter E."/>
            <person name="Kautsar S.A."/>
            <person name="Yang D."/>
            <person name="Bader C.D."/>
            <person name="Teijaro C.N."/>
            <person name="Fluegel L."/>
            <person name="Davis C.M."/>
            <person name="Simpson J.R."/>
            <person name="Lauterbach L."/>
            <person name="Steele A.D."/>
            <person name="Gui C."/>
            <person name="Meng S."/>
            <person name="Li G."/>
            <person name="Viehrig K."/>
            <person name="Ye F."/>
            <person name="Su P."/>
            <person name="Kiefer A.F."/>
            <person name="Nichols A."/>
            <person name="Cepeda A.J."/>
            <person name="Yan W."/>
            <person name="Fan B."/>
            <person name="Jiang Y."/>
            <person name="Adhikari A."/>
            <person name="Zheng C.-J."/>
            <person name="Schuster L."/>
            <person name="Cowan T.M."/>
            <person name="Smanski M.J."/>
            <person name="Chevrette M.G."/>
            <person name="De Carvalho L.P.S."/>
            <person name="Shen B."/>
        </authorList>
    </citation>
    <scope>NUCLEOTIDE SEQUENCE [LARGE SCALE GENOMIC DNA]</scope>
    <source>
        <strain evidence="3 4">NPDC001281</strain>
    </source>
</reference>
<protein>
    <recommendedName>
        <fullName evidence="5">Serine/arginine repetitive matrix protein 2</fullName>
    </recommendedName>
</protein>
<dbReference type="Proteomes" id="UP001602119">
    <property type="component" value="Unassembled WGS sequence"/>
</dbReference>
<evidence type="ECO:0008006" key="5">
    <source>
        <dbReference type="Google" id="ProtNLM"/>
    </source>
</evidence>
<gene>
    <name evidence="3" type="ORF">ACFY05_12030</name>
</gene>
<dbReference type="EMBL" id="JBIAXI010000006">
    <property type="protein sequence ID" value="MFF4773578.1"/>
    <property type="molecule type" value="Genomic_DNA"/>
</dbReference>
<evidence type="ECO:0000256" key="1">
    <source>
        <dbReference type="SAM" id="MobiDB-lite"/>
    </source>
</evidence>
<keyword evidence="4" id="KW-1185">Reference proteome</keyword>
<dbReference type="RefSeq" id="WP_387341969.1">
    <property type="nucleotide sequence ID" value="NZ_JBIAXI010000006.1"/>
</dbReference>
<proteinExistence type="predicted"/>
<sequence length="233" mass="23864">MTDNQTPFPGDAHAPSPPYAQAMPPLGAADTGGPYGPPQEGPYAPGGYGPPPSPGPVRPRILWIVIAWVIFVVLLILGVAGFARGLGSAVKDAASLTTFSAGESVSVRLDPKDRPAIYAAAEQAADVSCTVEGAPGLDIRLTRPSAAQSITYDGTTWEVVFQIGAPTAGDYQVSCTGEGVRFGVGKEIIGSVGKVVGGAVAMIALPSVGFLIAIVVTIVVLVRRAGARKRAMR</sequence>
<feature type="region of interest" description="Disordered" evidence="1">
    <location>
        <begin position="1"/>
        <end position="51"/>
    </location>
</feature>
<keyword evidence="2" id="KW-0812">Transmembrane</keyword>